<organism evidence="4">
    <name type="scientific">freshwater metagenome</name>
    <dbReference type="NCBI Taxonomy" id="449393"/>
    <lineage>
        <taxon>unclassified sequences</taxon>
        <taxon>metagenomes</taxon>
        <taxon>ecological metagenomes</taxon>
    </lineage>
</organism>
<keyword evidence="1" id="KW-0521">NADP</keyword>
<reference evidence="4" key="1">
    <citation type="submission" date="2020-05" db="EMBL/GenBank/DDBJ databases">
        <authorList>
            <person name="Chiriac C."/>
            <person name="Salcher M."/>
            <person name="Ghai R."/>
            <person name="Kavagutti S V."/>
        </authorList>
    </citation>
    <scope>NUCLEOTIDE SEQUENCE</scope>
</reference>
<dbReference type="AlphaFoldDB" id="A0A6J6E7D4"/>
<proteinExistence type="predicted"/>
<dbReference type="PANTHER" id="PTHR48106">
    <property type="entry name" value="QUINONE OXIDOREDUCTASE PIG3-RELATED"/>
    <property type="match status" value="1"/>
</dbReference>
<dbReference type="GO" id="GO:0016651">
    <property type="term" value="F:oxidoreductase activity, acting on NAD(P)H"/>
    <property type="evidence" value="ECO:0007669"/>
    <property type="project" value="TreeGrafter"/>
</dbReference>
<dbReference type="InterPro" id="IPR036291">
    <property type="entry name" value="NAD(P)-bd_dom_sf"/>
</dbReference>
<feature type="domain" description="Enoyl reductase (ER)" evidence="3">
    <location>
        <begin position="10"/>
        <end position="323"/>
    </location>
</feature>
<dbReference type="GO" id="GO:0070402">
    <property type="term" value="F:NADPH binding"/>
    <property type="evidence" value="ECO:0007669"/>
    <property type="project" value="TreeGrafter"/>
</dbReference>
<dbReference type="CDD" id="cd05276">
    <property type="entry name" value="p53_inducible_oxidoreductase"/>
    <property type="match status" value="1"/>
</dbReference>
<gene>
    <name evidence="4" type="ORF">UFOPK1722_00265</name>
</gene>
<dbReference type="Gene3D" id="3.40.50.720">
    <property type="entry name" value="NAD(P)-binding Rossmann-like Domain"/>
    <property type="match status" value="1"/>
</dbReference>
<dbReference type="Pfam" id="PF00107">
    <property type="entry name" value="ADH_zinc_N"/>
    <property type="match status" value="1"/>
</dbReference>
<evidence type="ECO:0000259" key="3">
    <source>
        <dbReference type="SMART" id="SM00829"/>
    </source>
</evidence>
<keyword evidence="2" id="KW-0560">Oxidoreductase</keyword>
<dbReference type="InterPro" id="IPR013149">
    <property type="entry name" value="ADH-like_C"/>
</dbReference>
<dbReference type="SMART" id="SM00829">
    <property type="entry name" value="PKS_ER"/>
    <property type="match status" value="1"/>
</dbReference>
<name>A0A6J6E7D4_9ZZZZ</name>
<dbReference type="Pfam" id="PF08240">
    <property type="entry name" value="ADH_N"/>
    <property type="match status" value="1"/>
</dbReference>
<sequence>MRAVVLRSHGGPEVLAIEEVEQPVPGPDDVLVAVRATALNRADILQRMGGYPDPRRGLSLEIPGLEFSGVVHAVGDRVTMWKPGDRVMAIEAGGGYAEFICVHERQLMAVPASVSLADAAAIPEVFLTAWDALVVQGGLTSGRWALVHAGASGVGTAAIQIAKAIGARIAVTCSAGKMGACRSLGADLVIERSPHDWASELSAAVPSGVDVVLDVVGGDEVDRNLRVVATKGTVVQVGLMGGASTNVNVGLLLTKRVRWIGTTLRARPIEEKATLTRRFAAEMLPLFDDGSLRPIIDRRYPLERIAEAHEAMGANANTGKILIDVGTFD</sequence>
<dbReference type="SUPFAM" id="SSF51735">
    <property type="entry name" value="NAD(P)-binding Rossmann-fold domains"/>
    <property type="match status" value="1"/>
</dbReference>
<dbReference type="InterPro" id="IPR020843">
    <property type="entry name" value="ER"/>
</dbReference>
<dbReference type="PANTHER" id="PTHR48106:SF18">
    <property type="entry name" value="QUINONE OXIDOREDUCTASE PIG3"/>
    <property type="match status" value="1"/>
</dbReference>
<dbReference type="InterPro" id="IPR013154">
    <property type="entry name" value="ADH-like_N"/>
</dbReference>
<dbReference type="InterPro" id="IPR014189">
    <property type="entry name" value="Quinone_OxRdtase_PIG3"/>
</dbReference>
<evidence type="ECO:0000256" key="2">
    <source>
        <dbReference type="ARBA" id="ARBA00023002"/>
    </source>
</evidence>
<dbReference type="InterPro" id="IPR011032">
    <property type="entry name" value="GroES-like_sf"/>
</dbReference>
<protein>
    <submittedName>
        <fullName evidence="4">Unannotated protein</fullName>
    </submittedName>
</protein>
<dbReference type="Gene3D" id="3.90.180.10">
    <property type="entry name" value="Medium-chain alcohol dehydrogenases, catalytic domain"/>
    <property type="match status" value="1"/>
</dbReference>
<evidence type="ECO:0000313" key="4">
    <source>
        <dbReference type="EMBL" id="CAB4569248.1"/>
    </source>
</evidence>
<evidence type="ECO:0000256" key="1">
    <source>
        <dbReference type="ARBA" id="ARBA00022857"/>
    </source>
</evidence>
<dbReference type="EMBL" id="CAEZTS010000013">
    <property type="protein sequence ID" value="CAB4569248.1"/>
    <property type="molecule type" value="Genomic_DNA"/>
</dbReference>
<dbReference type="NCBIfam" id="TIGR02824">
    <property type="entry name" value="quinone_pig3"/>
    <property type="match status" value="1"/>
</dbReference>
<accession>A0A6J6E7D4</accession>
<dbReference type="SUPFAM" id="SSF50129">
    <property type="entry name" value="GroES-like"/>
    <property type="match status" value="1"/>
</dbReference>